<dbReference type="EMBL" id="BAAFST010000007">
    <property type="protein sequence ID" value="GAB1292181.1"/>
    <property type="molecule type" value="Genomic_DNA"/>
</dbReference>
<comment type="caution">
    <text evidence="2">The sequence shown here is derived from an EMBL/GenBank/DDBJ whole genome shotgun (WGS) entry which is preliminary data.</text>
</comment>
<evidence type="ECO:0000256" key="1">
    <source>
        <dbReference type="SAM" id="MobiDB-lite"/>
    </source>
</evidence>
<reference evidence="2 3" key="1">
    <citation type="submission" date="2024-08" db="EMBL/GenBank/DDBJ databases">
        <title>The draft genome of Apodemus speciosus.</title>
        <authorList>
            <person name="Nabeshima K."/>
            <person name="Suzuki S."/>
            <person name="Onuma M."/>
        </authorList>
    </citation>
    <scope>NUCLEOTIDE SEQUENCE [LARGE SCALE GENOMIC DNA]</scope>
    <source>
        <strain evidence="2">IB14-021</strain>
    </source>
</reference>
<feature type="region of interest" description="Disordered" evidence="1">
    <location>
        <begin position="15"/>
        <end position="44"/>
    </location>
</feature>
<gene>
    <name evidence="2" type="ORF">APTSU1_000741200</name>
</gene>
<feature type="compositionally biased region" description="Basic and acidic residues" evidence="1">
    <location>
        <begin position="29"/>
        <end position="44"/>
    </location>
</feature>
<dbReference type="Proteomes" id="UP001623349">
    <property type="component" value="Unassembled WGS sequence"/>
</dbReference>
<evidence type="ECO:0000313" key="2">
    <source>
        <dbReference type="EMBL" id="GAB1292181.1"/>
    </source>
</evidence>
<proteinExistence type="predicted"/>
<evidence type="ECO:0000313" key="3">
    <source>
        <dbReference type="Proteomes" id="UP001623349"/>
    </source>
</evidence>
<organism evidence="2 3">
    <name type="scientific">Apodemus speciosus</name>
    <name type="common">Large Japanese field mouse</name>
    <dbReference type="NCBI Taxonomy" id="105296"/>
    <lineage>
        <taxon>Eukaryota</taxon>
        <taxon>Metazoa</taxon>
        <taxon>Chordata</taxon>
        <taxon>Craniata</taxon>
        <taxon>Vertebrata</taxon>
        <taxon>Euteleostomi</taxon>
        <taxon>Mammalia</taxon>
        <taxon>Eutheria</taxon>
        <taxon>Euarchontoglires</taxon>
        <taxon>Glires</taxon>
        <taxon>Rodentia</taxon>
        <taxon>Myomorpha</taxon>
        <taxon>Muroidea</taxon>
        <taxon>Muridae</taxon>
        <taxon>Murinae</taxon>
        <taxon>Apodemus</taxon>
    </lineage>
</organism>
<keyword evidence="3" id="KW-1185">Reference proteome</keyword>
<protein>
    <submittedName>
        <fullName evidence="2">Uncharacterized protein</fullName>
    </submittedName>
</protein>
<sequence length="44" mass="4930">MDSLDIEALLKLSQLTPLPHPQPSVEDFPADRDRESHPVCGDCR</sequence>
<name>A0ABQ0EZF7_APOSI</name>
<accession>A0ABQ0EZF7</accession>